<proteinExistence type="predicted"/>
<dbReference type="Proteomes" id="UP000005744">
    <property type="component" value="Unassembled WGS sequence"/>
</dbReference>
<reference evidence="3 4" key="1">
    <citation type="submission" date="2011-11" db="EMBL/GenBank/DDBJ databases">
        <title>Improved High-Quality Draft sequence of Beggiatoa alba B18lD.</title>
        <authorList>
            <consortium name="US DOE Joint Genome Institute"/>
            <person name="Lucas S."/>
            <person name="Han J."/>
            <person name="Lapidus A."/>
            <person name="Cheng J.-F."/>
            <person name="Goodwin L."/>
            <person name="Pitluck S."/>
            <person name="Peters L."/>
            <person name="Mikhailova N."/>
            <person name="Held B."/>
            <person name="Detter J.C."/>
            <person name="Han C."/>
            <person name="Tapia R."/>
            <person name="Land M."/>
            <person name="Hauser L."/>
            <person name="Kyrpides N."/>
            <person name="Ivanova N."/>
            <person name="Pagani I."/>
            <person name="Samuel K."/>
            <person name="Teske A."/>
            <person name="Mueller J."/>
            <person name="Woyke T."/>
        </authorList>
    </citation>
    <scope>NUCLEOTIDE SEQUENCE [LARGE SCALE GENOMIC DNA]</scope>
    <source>
        <strain evidence="3 4">B18LD</strain>
    </source>
</reference>
<dbReference type="OrthoDB" id="7008377at2"/>
<organism evidence="3 4">
    <name type="scientific">Beggiatoa alba B18LD</name>
    <dbReference type="NCBI Taxonomy" id="395493"/>
    <lineage>
        <taxon>Bacteria</taxon>
        <taxon>Pseudomonadati</taxon>
        <taxon>Pseudomonadota</taxon>
        <taxon>Gammaproteobacteria</taxon>
        <taxon>Thiotrichales</taxon>
        <taxon>Thiotrichaceae</taxon>
        <taxon>Beggiatoa</taxon>
    </lineage>
</organism>
<dbReference type="InterPro" id="IPR025641">
    <property type="entry name" value="DUF4340"/>
</dbReference>
<feature type="region of interest" description="Disordered" evidence="1">
    <location>
        <begin position="380"/>
        <end position="406"/>
    </location>
</feature>
<dbReference type="HOGENOM" id="CLU_060291_0_0_6"/>
<gene>
    <name evidence="3" type="ORF">BegalDRAFT_1706</name>
</gene>
<dbReference type="STRING" id="395493.BegalDRAFT_1706"/>
<feature type="compositionally biased region" description="Basic and acidic residues" evidence="1">
    <location>
        <begin position="315"/>
        <end position="339"/>
    </location>
</feature>
<dbReference type="EMBL" id="JH600070">
    <property type="protein sequence ID" value="EIJ42584.1"/>
    <property type="molecule type" value="Genomic_DNA"/>
</dbReference>
<accession>I3CG41</accession>
<dbReference type="Pfam" id="PF14238">
    <property type="entry name" value="DUF4340"/>
    <property type="match status" value="1"/>
</dbReference>
<sequence>MNIKGLSILAVLTAITIFFAVQLTQQKHQANSTDNKQASILFPDLMSVINEVSEIDIKTAEQSMTLSRSIDGLWGMKEKSNYPADLTKVRNVLMGISHLKVLEPKTVNSEWYDKIGVEDVTATNAKSTLITLKKPDDSSVASLLVGNQQLAKADNTQQEIFVRKVGDKQSWLVQGSLPIEKAPLSWISKELTNIALQRIQSVEVTQPDGQKIQINKVNANDENYQLATLPEGAHVSQPSMINQLASTLSNLTLDDVIASKELKGDEKTGVTATFTTFDGLSVTLKTVEKDGKHYGQFTVSFNAPAKSEETATTDKTAKESTEAEKDKPDPVESARKEAEKLQQTLTGWAYVLPEYKMERLLKPQSDFVSTEVAQTAVGDAIGEPSTTGTHPLVPAPSLEELMKPTH</sequence>
<evidence type="ECO:0000313" key="4">
    <source>
        <dbReference type="Proteomes" id="UP000005744"/>
    </source>
</evidence>
<keyword evidence="4" id="KW-1185">Reference proteome</keyword>
<name>I3CG41_9GAMM</name>
<dbReference type="eggNOG" id="ENOG5031SVN">
    <property type="taxonomic scope" value="Bacteria"/>
</dbReference>
<evidence type="ECO:0000313" key="3">
    <source>
        <dbReference type="EMBL" id="EIJ42584.1"/>
    </source>
</evidence>
<evidence type="ECO:0000259" key="2">
    <source>
        <dbReference type="Pfam" id="PF14238"/>
    </source>
</evidence>
<dbReference type="RefSeq" id="WP_002685658.1">
    <property type="nucleotide sequence ID" value="NZ_JH600070.1"/>
</dbReference>
<dbReference type="AlphaFoldDB" id="I3CG41"/>
<protein>
    <recommendedName>
        <fullName evidence="2">DUF4340 domain-containing protein</fullName>
    </recommendedName>
</protein>
<feature type="domain" description="DUF4340" evidence="2">
    <location>
        <begin position="74"/>
        <end position="261"/>
    </location>
</feature>
<evidence type="ECO:0000256" key="1">
    <source>
        <dbReference type="SAM" id="MobiDB-lite"/>
    </source>
</evidence>
<feature type="region of interest" description="Disordered" evidence="1">
    <location>
        <begin position="305"/>
        <end position="339"/>
    </location>
</feature>